<reference evidence="3" key="1">
    <citation type="submission" date="2012-12" db="EMBL/GenBank/DDBJ databases">
        <authorList>
            <person name="Hellsten U."/>
            <person name="Grimwood J."/>
            <person name="Chapman J.A."/>
            <person name="Shapiro H."/>
            <person name="Aerts A."/>
            <person name="Otillar R.P."/>
            <person name="Terry A.Y."/>
            <person name="Boore J.L."/>
            <person name="Simakov O."/>
            <person name="Marletaz F."/>
            <person name="Cho S.-J."/>
            <person name="Edsinger-Gonzales E."/>
            <person name="Havlak P."/>
            <person name="Kuo D.-H."/>
            <person name="Larsson T."/>
            <person name="Lv J."/>
            <person name="Arendt D."/>
            <person name="Savage R."/>
            <person name="Osoegawa K."/>
            <person name="de Jong P."/>
            <person name="Lindberg D.R."/>
            <person name="Seaver E.C."/>
            <person name="Weisblat D.A."/>
            <person name="Putnam N.H."/>
            <person name="Grigoriev I.V."/>
            <person name="Rokhsar D.S."/>
        </authorList>
    </citation>
    <scope>NUCLEOTIDE SEQUENCE</scope>
</reference>
<evidence type="ECO:0000313" key="2">
    <source>
        <dbReference type="EnsemblMetazoa" id="HelroP178134"/>
    </source>
</evidence>
<dbReference type="GeneID" id="20206633"/>
<reference evidence="1 3" key="2">
    <citation type="journal article" date="2013" name="Nature">
        <title>Insights into bilaterian evolution from three spiralian genomes.</title>
        <authorList>
            <person name="Simakov O."/>
            <person name="Marletaz F."/>
            <person name="Cho S.J."/>
            <person name="Edsinger-Gonzales E."/>
            <person name="Havlak P."/>
            <person name="Hellsten U."/>
            <person name="Kuo D.H."/>
            <person name="Larsson T."/>
            <person name="Lv J."/>
            <person name="Arendt D."/>
            <person name="Savage R."/>
            <person name="Osoegawa K."/>
            <person name="de Jong P."/>
            <person name="Grimwood J."/>
            <person name="Chapman J.A."/>
            <person name="Shapiro H."/>
            <person name="Aerts A."/>
            <person name="Otillar R.P."/>
            <person name="Terry A.Y."/>
            <person name="Boore J.L."/>
            <person name="Grigoriev I.V."/>
            <person name="Lindberg D.R."/>
            <person name="Seaver E.C."/>
            <person name="Weisblat D.A."/>
            <person name="Putnam N.H."/>
            <person name="Rokhsar D.S."/>
        </authorList>
    </citation>
    <scope>NUCLEOTIDE SEQUENCE</scope>
</reference>
<dbReference type="CTD" id="20206633"/>
<dbReference type="HOGENOM" id="CLU_1580237_0_0_1"/>
<gene>
    <name evidence="2" type="primary">20206633</name>
    <name evidence="1" type="ORF">HELRODRAFT_178134</name>
</gene>
<dbReference type="Proteomes" id="UP000015101">
    <property type="component" value="Unassembled WGS sequence"/>
</dbReference>
<dbReference type="RefSeq" id="XP_009024525.1">
    <property type="nucleotide sequence ID" value="XM_009026277.1"/>
</dbReference>
<dbReference type="InParanoid" id="T1FCT4"/>
<reference evidence="2" key="3">
    <citation type="submission" date="2015-06" db="UniProtKB">
        <authorList>
            <consortium name="EnsemblMetazoa"/>
        </authorList>
    </citation>
    <scope>IDENTIFICATION</scope>
</reference>
<sequence>MLSQILLAQTPEASHKCESIQQKYQREKLSNSDCEDEAKEGIYIISSESNDETESFVNDIALWPEYLTDAMLEYYVKNPPKSINGSLESSSIRCNEGDINDSSLQELKCYEQDLNLEELKNEVVQLTSNDCSTEAVTQTLWTACTLQAAVHSVHPFVANCTYTKFIQII</sequence>
<protein>
    <submittedName>
        <fullName evidence="1 2">Uncharacterized protein</fullName>
    </submittedName>
</protein>
<organism evidence="2 3">
    <name type="scientific">Helobdella robusta</name>
    <name type="common">Californian leech</name>
    <dbReference type="NCBI Taxonomy" id="6412"/>
    <lineage>
        <taxon>Eukaryota</taxon>
        <taxon>Metazoa</taxon>
        <taxon>Spiralia</taxon>
        <taxon>Lophotrochozoa</taxon>
        <taxon>Annelida</taxon>
        <taxon>Clitellata</taxon>
        <taxon>Hirudinea</taxon>
        <taxon>Rhynchobdellida</taxon>
        <taxon>Glossiphoniidae</taxon>
        <taxon>Helobdella</taxon>
    </lineage>
</organism>
<dbReference type="EMBL" id="AMQM01006310">
    <property type="status" value="NOT_ANNOTATED_CDS"/>
    <property type="molecule type" value="Genomic_DNA"/>
</dbReference>
<name>T1FCT4_HELRO</name>
<evidence type="ECO:0000313" key="3">
    <source>
        <dbReference type="Proteomes" id="UP000015101"/>
    </source>
</evidence>
<proteinExistence type="predicted"/>
<dbReference type="EnsemblMetazoa" id="HelroT178134">
    <property type="protein sequence ID" value="HelroP178134"/>
    <property type="gene ID" value="HelroG178134"/>
</dbReference>
<dbReference type="EMBL" id="KB097379">
    <property type="protein sequence ID" value="ESN97349.1"/>
    <property type="molecule type" value="Genomic_DNA"/>
</dbReference>
<dbReference type="AlphaFoldDB" id="T1FCT4"/>
<dbReference type="KEGG" id="hro:HELRODRAFT_178134"/>
<evidence type="ECO:0000313" key="1">
    <source>
        <dbReference type="EMBL" id="ESN97349.1"/>
    </source>
</evidence>
<accession>T1FCT4</accession>
<keyword evidence="3" id="KW-1185">Reference proteome</keyword>